<accession>A0A838YY61</accession>
<dbReference type="AlphaFoldDB" id="A0A838YY61"/>
<evidence type="ECO:0000313" key="3">
    <source>
        <dbReference type="Proteomes" id="UP000585327"/>
    </source>
</evidence>
<evidence type="ECO:0000313" key="2">
    <source>
        <dbReference type="EMBL" id="MBA4724295.1"/>
    </source>
</evidence>
<sequence length="108" mass="12759">MAKGKILFNEKCSICNYEIKHYKKRSNLNFEDCSDMSDKYLKKLHVVFENGDELIGVDAFIYVWKRTDGYGWLAKFTSAPVIYQCAKIAYSCIAFLLFWRFKIVQKFN</sequence>
<protein>
    <submittedName>
        <fullName evidence="2">DUF393 domain-containing protein</fullName>
    </submittedName>
</protein>
<keyword evidence="1" id="KW-0472">Membrane</keyword>
<dbReference type="Proteomes" id="UP000585327">
    <property type="component" value="Unassembled WGS sequence"/>
</dbReference>
<reference evidence="2 3" key="1">
    <citation type="submission" date="2020-06" db="EMBL/GenBank/DDBJ databases">
        <title>Dysbiosis in marine aquaculture revealed through microbiome analysis: reverse ecology for environmental sustainability.</title>
        <authorList>
            <person name="Haro-Moreno J.M."/>
            <person name="Coutinho F.H."/>
            <person name="Zaragoza-Solas A."/>
            <person name="Picazo A."/>
            <person name="Almagro-Moreno S."/>
            <person name="Lopez-Perez M."/>
        </authorList>
    </citation>
    <scope>NUCLEOTIDE SEQUENCE [LARGE SCALE GENOMIC DNA]</scope>
    <source>
        <strain evidence="2">MCMED-G42</strain>
    </source>
</reference>
<keyword evidence="1" id="KW-0812">Transmembrane</keyword>
<comment type="caution">
    <text evidence="2">The sequence shown here is derived from an EMBL/GenBank/DDBJ whole genome shotgun (WGS) entry which is preliminary data.</text>
</comment>
<gene>
    <name evidence="2" type="ORF">H2021_03650</name>
</gene>
<dbReference type="InterPro" id="IPR007263">
    <property type="entry name" value="DCC1-like"/>
</dbReference>
<organism evidence="2 3">
    <name type="scientific">SAR86 cluster bacterium</name>
    <dbReference type="NCBI Taxonomy" id="2030880"/>
    <lineage>
        <taxon>Bacteria</taxon>
        <taxon>Pseudomonadati</taxon>
        <taxon>Pseudomonadota</taxon>
        <taxon>Gammaproteobacteria</taxon>
        <taxon>SAR86 cluster</taxon>
    </lineage>
</organism>
<feature type="transmembrane region" description="Helical" evidence="1">
    <location>
        <begin position="81"/>
        <end position="99"/>
    </location>
</feature>
<dbReference type="EMBL" id="JACETM010000041">
    <property type="protein sequence ID" value="MBA4724295.1"/>
    <property type="molecule type" value="Genomic_DNA"/>
</dbReference>
<proteinExistence type="predicted"/>
<dbReference type="GO" id="GO:0015035">
    <property type="term" value="F:protein-disulfide reductase activity"/>
    <property type="evidence" value="ECO:0007669"/>
    <property type="project" value="InterPro"/>
</dbReference>
<keyword evidence="1" id="KW-1133">Transmembrane helix</keyword>
<dbReference type="Pfam" id="PF04134">
    <property type="entry name" value="DCC1-like"/>
    <property type="match status" value="1"/>
</dbReference>
<name>A0A838YY61_9GAMM</name>
<evidence type="ECO:0000256" key="1">
    <source>
        <dbReference type="SAM" id="Phobius"/>
    </source>
</evidence>